<evidence type="ECO:0000256" key="1">
    <source>
        <dbReference type="SAM" id="MobiDB-lite"/>
    </source>
</evidence>
<dbReference type="AlphaFoldDB" id="A0A0D4C1G9"/>
<reference evidence="3 4" key="1">
    <citation type="journal article" date="2015" name="Genome Announc.">
        <title>Complete Genome Sequencing of Protease-Producing Novel Arthrobacter sp. Strain IHBB 11108 Using PacBio Single-Molecule Real-Time Sequencing Technology.</title>
        <authorList>
            <person name="Kiran S."/>
            <person name="Swarnkar M.K."/>
            <person name="Pal M."/>
            <person name="Thakur R."/>
            <person name="Tewari R."/>
            <person name="Singh A.K."/>
            <person name="Gulati A."/>
        </authorList>
    </citation>
    <scope>NUCLEOTIDE SEQUENCE [LARGE SCALE GENOMIC DNA]</scope>
    <source>
        <strain evidence="3 4">IHBB 11108</strain>
    </source>
</reference>
<keyword evidence="2" id="KW-1133">Transmembrane helix</keyword>
<dbReference type="EMBL" id="CP011005">
    <property type="protein sequence ID" value="AJT42196.1"/>
    <property type="molecule type" value="Genomic_DNA"/>
</dbReference>
<feature type="region of interest" description="Disordered" evidence="1">
    <location>
        <begin position="86"/>
        <end position="105"/>
    </location>
</feature>
<organism evidence="3 4">
    <name type="scientific">Psychromicrobium lacuslunae</name>
    <dbReference type="NCBI Taxonomy" id="1618207"/>
    <lineage>
        <taxon>Bacteria</taxon>
        <taxon>Bacillati</taxon>
        <taxon>Actinomycetota</taxon>
        <taxon>Actinomycetes</taxon>
        <taxon>Micrococcales</taxon>
        <taxon>Micrococcaceae</taxon>
        <taxon>Psychromicrobium</taxon>
    </lineage>
</organism>
<feature type="compositionally biased region" description="Low complexity" evidence="1">
    <location>
        <begin position="91"/>
        <end position="100"/>
    </location>
</feature>
<sequence>MDRLEQLVRSVNPVAKEESPPPLAFFDTLNEPAVERISAPRTSVLPNTGPSRARRSWFAIAAAATVLVIGVALGVIFSQATLPPLPPPATQPSSPTAPATDSQAQQYTTYTTRSGLFSFKLPKGFTVKETPSLAGSQASGGNAVEVAIYAANGIQLGYLTERVSGDGASGPAPQQQVLDQQKTPNMMYNAGSTVGYYLSYNVYSGFTEVTMRLEDRSKGNYGIAPSQFDVSGNLKSSFAVNVTNILGEGAGLVELKAWQQTAQYMALKTMLTSLTRH</sequence>
<evidence type="ECO:0000313" key="4">
    <source>
        <dbReference type="Proteomes" id="UP000061839"/>
    </source>
</evidence>
<accession>A0A0D4C1G9</accession>
<dbReference type="Proteomes" id="UP000061839">
    <property type="component" value="Chromosome"/>
</dbReference>
<dbReference type="PATRIC" id="fig|1618207.4.peg.2643"/>
<gene>
    <name evidence="3" type="ORF">UM93_13040</name>
</gene>
<keyword evidence="4" id="KW-1185">Reference proteome</keyword>
<keyword evidence="2" id="KW-0812">Transmembrane</keyword>
<dbReference type="KEGG" id="ari:UM93_13040"/>
<dbReference type="RefSeq" id="WP_045075986.1">
    <property type="nucleotide sequence ID" value="NZ_CP011005.1"/>
</dbReference>
<proteinExistence type="predicted"/>
<evidence type="ECO:0000256" key="2">
    <source>
        <dbReference type="SAM" id="Phobius"/>
    </source>
</evidence>
<protein>
    <submittedName>
        <fullName evidence="3">Uncharacterized protein</fullName>
    </submittedName>
</protein>
<name>A0A0D4C1G9_9MICC</name>
<keyword evidence="2" id="KW-0472">Membrane</keyword>
<feature type="transmembrane region" description="Helical" evidence="2">
    <location>
        <begin position="57"/>
        <end position="77"/>
    </location>
</feature>
<evidence type="ECO:0000313" key="3">
    <source>
        <dbReference type="EMBL" id="AJT42196.1"/>
    </source>
</evidence>
<dbReference type="HOGENOM" id="CLU_087518_0_0_11"/>